<evidence type="ECO:0000259" key="1">
    <source>
        <dbReference type="PROSITE" id="PS50943"/>
    </source>
</evidence>
<dbReference type="OrthoDB" id="34624at2"/>
<dbReference type="InterPro" id="IPR001387">
    <property type="entry name" value="Cro/C1-type_HTH"/>
</dbReference>
<proteinExistence type="predicted"/>
<dbReference type="Pfam" id="PF01381">
    <property type="entry name" value="HTH_3"/>
    <property type="match status" value="1"/>
</dbReference>
<dbReference type="InterPro" id="IPR010982">
    <property type="entry name" value="Lambda_DNA-bd_dom_sf"/>
</dbReference>
<reference evidence="2" key="1">
    <citation type="submission" date="2017-05" db="EMBL/GenBank/DDBJ databases">
        <title>The Genome Sequence of Enterococcus sp. 9E7_DIV0242.</title>
        <authorList>
            <consortium name="The Broad Institute Genomics Platform"/>
            <consortium name="The Broad Institute Genomic Center for Infectious Diseases"/>
            <person name="Earl A."/>
            <person name="Manson A."/>
            <person name="Schwartman J."/>
            <person name="Gilmore M."/>
            <person name="Abouelleil A."/>
            <person name="Cao P."/>
            <person name="Chapman S."/>
            <person name="Cusick C."/>
            <person name="Shea T."/>
            <person name="Young S."/>
            <person name="Neafsey D."/>
            <person name="Nusbaum C."/>
            <person name="Birren B."/>
        </authorList>
    </citation>
    <scope>NUCLEOTIDE SEQUENCE [LARGE SCALE GENOMIC DNA]</scope>
    <source>
        <strain evidence="2">9E7_DIV0242</strain>
    </source>
</reference>
<reference evidence="3" key="3">
    <citation type="submission" date="2024-03" db="EMBL/GenBank/DDBJ databases">
        <title>The Genome Sequence of Enterococcus sp. DIV0242b.</title>
        <authorList>
            <consortium name="The Broad Institute Genomics Platform"/>
            <consortium name="The Broad Institute Microbial Omics Core"/>
            <consortium name="The Broad Institute Genomic Center for Infectious Diseases"/>
            <person name="Earl A."/>
            <person name="Manson A."/>
            <person name="Gilmore M."/>
            <person name="Schwartman J."/>
            <person name="Shea T."/>
            <person name="Abouelleil A."/>
            <person name="Cao P."/>
            <person name="Chapman S."/>
            <person name="Cusick C."/>
            <person name="Young S."/>
            <person name="Neafsey D."/>
            <person name="Nusbaum C."/>
            <person name="Birren B."/>
        </authorList>
    </citation>
    <scope>NUCLEOTIDE SEQUENCE</scope>
    <source>
        <strain evidence="3">9E7_DIV0242</strain>
    </source>
</reference>
<organism evidence="2">
    <name type="scientific">Candidatus Enterococcus clewellii</name>
    <dbReference type="NCBI Taxonomy" id="1834193"/>
    <lineage>
        <taxon>Bacteria</taxon>
        <taxon>Bacillati</taxon>
        <taxon>Bacillota</taxon>
        <taxon>Bacilli</taxon>
        <taxon>Lactobacillales</taxon>
        <taxon>Enterococcaceae</taxon>
        <taxon>Enterococcus</taxon>
    </lineage>
</organism>
<dbReference type="PROSITE" id="PS50943">
    <property type="entry name" value="HTH_CROC1"/>
    <property type="match status" value="1"/>
</dbReference>
<name>A0A242K4V5_9ENTE</name>
<dbReference type="GO" id="GO:0003677">
    <property type="term" value="F:DNA binding"/>
    <property type="evidence" value="ECO:0007669"/>
    <property type="project" value="InterPro"/>
</dbReference>
<sequence>MEQLGQVFKEIRERKGLKVTETAEGIVSPQFLRKFERGDSNISLSNYFLLMNRMNASTEEFIHEWQGDMVDSWLRNVEHELDIIGHSSNSLAFKKLINSYEEKYRETKEERFYHVAIVSKNIYNTIFTASFDVDMGVITNYLREVEEWGRYEFFLATYAQMPFEADELLLRTEQVFRRKIDKHMVLQHQVIDFLLHVAAHFIRLNQLTHAENILIMYRDSDSARKDLYSLPFDAYAEFLRGLLLIKKNEPAGIECCQQIITFFHQTVHHTDYANRLNMVYEIALHESQLSER</sequence>
<evidence type="ECO:0000313" key="3">
    <source>
        <dbReference type="EMBL" id="WYJ90618.1"/>
    </source>
</evidence>
<dbReference type="EMBL" id="NGMM01000004">
    <property type="protein sequence ID" value="OTP14362.1"/>
    <property type="molecule type" value="Genomic_DNA"/>
</dbReference>
<dbReference type="NCBIfam" id="TIGR01716">
    <property type="entry name" value="RGG_Cterm"/>
    <property type="match status" value="1"/>
</dbReference>
<dbReference type="SMART" id="SM00530">
    <property type="entry name" value="HTH_XRE"/>
    <property type="match status" value="1"/>
</dbReference>
<keyword evidence="4" id="KW-1185">Reference proteome</keyword>
<dbReference type="RefSeq" id="WP_086349525.1">
    <property type="nucleotide sequence ID" value="NZ_CP147247.1"/>
</dbReference>
<dbReference type="Proteomes" id="UP000195141">
    <property type="component" value="Chromosome"/>
</dbReference>
<evidence type="ECO:0000313" key="2">
    <source>
        <dbReference type="EMBL" id="OTP14362.1"/>
    </source>
</evidence>
<accession>A0A242K4V5</accession>
<dbReference type="PANTHER" id="PTHR37038">
    <property type="entry name" value="TRANSCRIPTIONAL REGULATOR-RELATED"/>
    <property type="match status" value="1"/>
</dbReference>
<dbReference type="AlphaFoldDB" id="A0A242K4V5"/>
<dbReference type="InterPro" id="IPR053163">
    <property type="entry name" value="HTH-type_regulator_Rgg"/>
</dbReference>
<dbReference type="EMBL" id="CP147247">
    <property type="protein sequence ID" value="WYJ90618.1"/>
    <property type="molecule type" value="Genomic_DNA"/>
</dbReference>
<dbReference type="InterPro" id="IPR010057">
    <property type="entry name" value="Transcription_activator_Rgg_C"/>
</dbReference>
<dbReference type="Pfam" id="PF21259">
    <property type="entry name" value="Rgg_C"/>
    <property type="match status" value="1"/>
</dbReference>
<gene>
    <name evidence="3" type="ORF">A5888_002375</name>
    <name evidence="2" type="ORF">A5888_002463</name>
</gene>
<evidence type="ECO:0000313" key="4">
    <source>
        <dbReference type="Proteomes" id="UP000195141"/>
    </source>
</evidence>
<feature type="domain" description="HTH cro/C1-type" evidence="1">
    <location>
        <begin position="8"/>
        <end position="61"/>
    </location>
</feature>
<protein>
    <recommendedName>
        <fullName evidence="1">HTH cro/C1-type domain-containing protein</fullName>
    </recommendedName>
</protein>
<dbReference type="CDD" id="cd00093">
    <property type="entry name" value="HTH_XRE"/>
    <property type="match status" value="1"/>
</dbReference>
<dbReference type="Gene3D" id="1.10.260.40">
    <property type="entry name" value="lambda repressor-like DNA-binding domains"/>
    <property type="match status" value="1"/>
</dbReference>
<dbReference type="SUPFAM" id="SSF47413">
    <property type="entry name" value="lambda repressor-like DNA-binding domains"/>
    <property type="match status" value="1"/>
</dbReference>
<reference evidence="3" key="2">
    <citation type="submission" date="2017-05" db="EMBL/GenBank/DDBJ databases">
        <authorList>
            <consortium name="The Broad Institute Genomics Platform"/>
            <consortium name="The Broad Institute Genomic Center for Infectious Diseases"/>
            <person name="Earl A."/>
            <person name="Manson A."/>
            <person name="Schwartman J."/>
            <person name="Gilmore M."/>
            <person name="Abouelleil A."/>
            <person name="Cao P."/>
            <person name="Chapman S."/>
            <person name="Cusick C."/>
            <person name="Shea T."/>
            <person name="Young S."/>
            <person name="Neafsey D."/>
            <person name="Nusbaum C."/>
            <person name="Birren B."/>
        </authorList>
    </citation>
    <scope>NUCLEOTIDE SEQUENCE</scope>
    <source>
        <strain evidence="3">9E7_DIV0242</strain>
    </source>
</reference>